<proteinExistence type="predicted"/>
<reference evidence="1 2" key="1">
    <citation type="submission" date="2015-09" db="EMBL/GenBank/DDBJ databases">
        <title>Bacillus cereus food isolates.</title>
        <authorList>
            <person name="Boekhorst J."/>
        </authorList>
    </citation>
    <scope>NUCLEOTIDE SEQUENCE [LARGE SCALE GENOMIC DNA]</scope>
    <source>
        <strain evidence="1 2">B4088</strain>
    </source>
</reference>
<evidence type="ECO:0000313" key="1">
    <source>
        <dbReference type="EMBL" id="KZD55624.1"/>
    </source>
</evidence>
<dbReference type="RefSeq" id="WP_063262886.1">
    <property type="nucleotide sequence ID" value="NZ_LJKE01000104.1"/>
</dbReference>
<gene>
    <name evidence="1" type="ORF">B4088_5369</name>
</gene>
<dbReference type="Proteomes" id="UP000076482">
    <property type="component" value="Unassembled WGS sequence"/>
</dbReference>
<accession>A0A164LB50</accession>
<protein>
    <submittedName>
        <fullName evidence="1">Uncharacterized protein</fullName>
    </submittedName>
</protein>
<dbReference type="AlphaFoldDB" id="A0A164LB50"/>
<organism evidence="1 2">
    <name type="scientific">Bacillus cereus</name>
    <dbReference type="NCBI Taxonomy" id="1396"/>
    <lineage>
        <taxon>Bacteria</taxon>
        <taxon>Bacillati</taxon>
        <taxon>Bacillota</taxon>
        <taxon>Bacilli</taxon>
        <taxon>Bacillales</taxon>
        <taxon>Bacillaceae</taxon>
        <taxon>Bacillus</taxon>
        <taxon>Bacillus cereus group</taxon>
    </lineage>
</organism>
<evidence type="ECO:0000313" key="2">
    <source>
        <dbReference type="Proteomes" id="UP000076482"/>
    </source>
</evidence>
<comment type="caution">
    <text evidence="1">The sequence shown here is derived from an EMBL/GenBank/DDBJ whole genome shotgun (WGS) entry which is preliminary data.</text>
</comment>
<name>A0A164LB50_BACCE</name>
<sequence>MTISRVTCTFENQRTITSSIPETFEEVKEYYLGNVFDLGEQFGSKQKCTKVELVAYYSLLKNDHLF</sequence>
<dbReference type="PATRIC" id="fig|1396.535.peg.5930"/>
<dbReference type="EMBL" id="LJKE01000104">
    <property type="protein sequence ID" value="KZD55624.1"/>
    <property type="molecule type" value="Genomic_DNA"/>
</dbReference>